<organism evidence="5">
    <name type="scientific">Tityus melici</name>
    <dbReference type="NCBI Taxonomy" id="3026321"/>
    <lineage>
        <taxon>Eukaryota</taxon>
        <taxon>Metazoa</taxon>
        <taxon>Ecdysozoa</taxon>
        <taxon>Arthropoda</taxon>
        <taxon>Chelicerata</taxon>
        <taxon>Arachnida</taxon>
        <taxon>Scorpiones</taxon>
        <taxon>Buthida</taxon>
        <taxon>Buthoidea</taxon>
        <taxon>Buthidae</taxon>
        <taxon>Tityus</taxon>
    </lineage>
</organism>
<dbReference type="GO" id="GO:0005576">
    <property type="term" value="C:extracellular region"/>
    <property type="evidence" value="ECO:0007669"/>
    <property type="project" value="UniProtKB-SubCell"/>
</dbReference>
<name>A0AA49K9R5_9SCOR</name>
<evidence type="ECO:0000313" key="5">
    <source>
        <dbReference type="EMBL" id="WLF82738.1"/>
    </source>
</evidence>
<dbReference type="InterPro" id="IPR036574">
    <property type="entry name" value="Scorpion_toxin-like_sf"/>
</dbReference>
<dbReference type="GO" id="GO:0008200">
    <property type="term" value="F:ion channel inhibitor activity"/>
    <property type="evidence" value="ECO:0007669"/>
    <property type="project" value="InterPro"/>
</dbReference>
<keyword evidence="2" id="KW-0964">Secreted</keyword>
<evidence type="ECO:0000256" key="2">
    <source>
        <dbReference type="ARBA" id="ARBA00022525"/>
    </source>
</evidence>
<keyword evidence="3" id="KW-0732">Signal</keyword>
<dbReference type="PROSITE" id="PS51863">
    <property type="entry name" value="LCN_CSAB"/>
    <property type="match status" value="1"/>
</dbReference>
<dbReference type="AlphaFoldDB" id="A0AA49K9R5"/>
<proteinExistence type="evidence at transcript level"/>
<comment type="subcellular location">
    <subcellularLocation>
        <location evidence="1">Secreted</location>
    </subcellularLocation>
</comment>
<feature type="chain" id="PRO_5041388575" evidence="3">
    <location>
        <begin position="23"/>
        <end position="73"/>
    </location>
</feature>
<dbReference type="SUPFAM" id="SSF57095">
    <property type="entry name" value="Scorpion toxin-like"/>
    <property type="match status" value="1"/>
</dbReference>
<accession>A0AA49K9R5</accession>
<feature type="signal peptide" evidence="3">
    <location>
        <begin position="1"/>
        <end position="22"/>
    </location>
</feature>
<evidence type="ECO:0000256" key="1">
    <source>
        <dbReference type="ARBA" id="ARBA00004613"/>
    </source>
</evidence>
<dbReference type="InterPro" id="IPR044062">
    <property type="entry name" value="LCN-type_CS_alpha_beta_dom"/>
</dbReference>
<evidence type="ECO:0000256" key="3">
    <source>
        <dbReference type="SAM" id="SignalP"/>
    </source>
</evidence>
<dbReference type="Gene3D" id="3.30.30.10">
    <property type="entry name" value="Knottin, scorpion toxin-like"/>
    <property type="match status" value="1"/>
</dbReference>
<protein>
    <submittedName>
        <fullName evidence="5">NaTx</fullName>
    </submittedName>
</protein>
<feature type="domain" description="LCN-type CS-alpha/beta" evidence="4">
    <location>
        <begin position="24"/>
        <end position="73"/>
    </location>
</feature>
<sequence>MKTLNFCLFLAIISSLTVRVFCLNDRFLTVDDNYVICLYINKPFVNCENLCKALMNAKDGFCRQPHCFCTDVE</sequence>
<reference evidence="5" key="1">
    <citation type="submission" date="2023-01" db="EMBL/GenBank/DDBJ databases">
        <title>Tityus melici venom characterization: a new scorpion of medical importance.</title>
        <authorList>
            <person name="Kalapothakis Y."/>
            <person name="Miranda K."/>
            <person name="Aragao M."/>
            <person name="Larangote D."/>
            <person name="Braga-Pereira G."/>
            <person name="Noetzold M."/>
            <person name="Molina D."/>
            <person name="Langer R."/>
            <person name="Conceicao I.M."/>
            <person name="Guerra-Duarte C."/>
            <person name="Kalapothakis E."/>
            <person name="Chavez-Olortegui C."/>
            <person name="Borges A."/>
        </authorList>
    </citation>
    <scope>NUCLEOTIDE SEQUENCE</scope>
    <source>
        <strain evidence="5">Tme33</strain>
    </source>
</reference>
<dbReference type="EMBL" id="OQ368618">
    <property type="protein sequence ID" value="WLF82738.1"/>
    <property type="molecule type" value="mRNA"/>
</dbReference>
<evidence type="ECO:0000259" key="4">
    <source>
        <dbReference type="PROSITE" id="PS51863"/>
    </source>
</evidence>